<dbReference type="GO" id="GO:0004499">
    <property type="term" value="F:N,N-dimethylaniline monooxygenase activity"/>
    <property type="evidence" value="ECO:0007669"/>
    <property type="project" value="InterPro"/>
</dbReference>
<evidence type="ECO:0000256" key="8">
    <source>
        <dbReference type="SAM" id="MobiDB-lite"/>
    </source>
</evidence>
<dbReference type="EMBL" id="KB822718">
    <property type="protein sequence ID" value="ETN42436.1"/>
    <property type="molecule type" value="Genomic_DNA"/>
</dbReference>
<dbReference type="RefSeq" id="XP_008714172.1">
    <property type="nucleotide sequence ID" value="XM_008715950.1"/>
</dbReference>
<dbReference type="InterPro" id="IPR036188">
    <property type="entry name" value="FAD/NAD-bd_sf"/>
</dbReference>
<keyword evidence="4" id="KW-0274">FAD</keyword>
<evidence type="ECO:0000313" key="10">
    <source>
        <dbReference type="Proteomes" id="UP000030752"/>
    </source>
</evidence>
<comment type="similarity">
    <text evidence="2">Belongs to the FMO family.</text>
</comment>
<dbReference type="InParanoid" id="W2S158"/>
<dbReference type="Proteomes" id="UP000030752">
    <property type="component" value="Unassembled WGS sequence"/>
</dbReference>
<dbReference type="Pfam" id="PF00743">
    <property type="entry name" value="FMO-like"/>
    <property type="match status" value="2"/>
</dbReference>
<dbReference type="eggNOG" id="KOG1399">
    <property type="taxonomic scope" value="Eukaryota"/>
</dbReference>
<protein>
    <recommendedName>
        <fullName evidence="11">Thiol-specific monooxygenase</fullName>
    </recommendedName>
</protein>
<sequence>MLAENAFDRIEIWEQRDRVGGIWNLSPPDRSKRIPIPQTDPRYGQKARVNSGGGNALDDSLEFESPLYDYLETNIPKELMAYAEKPFAADDPLFPPHDRVLEYLEEYSNDVKQLITFNHQVQDLKLDETSAPGQDVWRMETVSLQTRQISVHHYDAVVVANGHYTVPSVPEIDGLEAWNKDYPGAVIHSKAYRKPEEYTGKKVLVIGNAASGLDIAYQVSEYSQQPVVLSSRSASIFATGKPPPWRKDVLQSVEFLPSSSYDRAVKFEDGHIEEGIDQVIFCTGYYYSIPFVRDFKPLLITDGLRIQDVYRDLFYIHHPSLVLPVINLRVIPFPLAENQAAVVARIWSGRLSLPSQEDMRKWEKDKIASNGNGKHFHLKKFPEDCAQINELHRWALAACTDHRLENDGQGKLGRGYDEKAVWLRSQFPAVKAAYLSKGKDRRKIKRVEDLGFDFVRRDEDREMYAAAEC</sequence>
<comment type="cofactor">
    <cofactor evidence="1">
        <name>FAD</name>
        <dbReference type="ChEBI" id="CHEBI:57692"/>
    </cofactor>
</comment>
<evidence type="ECO:0000256" key="4">
    <source>
        <dbReference type="ARBA" id="ARBA00022827"/>
    </source>
</evidence>
<evidence type="ECO:0000256" key="6">
    <source>
        <dbReference type="ARBA" id="ARBA00023002"/>
    </source>
</evidence>
<proteinExistence type="inferred from homology"/>
<dbReference type="FunFam" id="3.50.50.60:FF:000138">
    <property type="entry name" value="Flavin-containing monooxygenase"/>
    <property type="match status" value="1"/>
</dbReference>
<keyword evidence="7" id="KW-0503">Monooxygenase</keyword>
<keyword evidence="5" id="KW-0521">NADP</keyword>
<dbReference type="GO" id="GO:0050661">
    <property type="term" value="F:NADP binding"/>
    <property type="evidence" value="ECO:0007669"/>
    <property type="project" value="InterPro"/>
</dbReference>
<organism evidence="9 10">
    <name type="scientific">Cyphellophora europaea (strain CBS 101466)</name>
    <name type="common">Phialophora europaea</name>
    <dbReference type="NCBI Taxonomy" id="1220924"/>
    <lineage>
        <taxon>Eukaryota</taxon>
        <taxon>Fungi</taxon>
        <taxon>Dikarya</taxon>
        <taxon>Ascomycota</taxon>
        <taxon>Pezizomycotina</taxon>
        <taxon>Eurotiomycetes</taxon>
        <taxon>Chaetothyriomycetidae</taxon>
        <taxon>Chaetothyriales</taxon>
        <taxon>Cyphellophoraceae</taxon>
        <taxon>Cyphellophora</taxon>
    </lineage>
</organism>
<dbReference type="SUPFAM" id="SSF51905">
    <property type="entry name" value="FAD/NAD(P)-binding domain"/>
    <property type="match status" value="2"/>
</dbReference>
<dbReference type="Gene3D" id="3.50.50.60">
    <property type="entry name" value="FAD/NAD(P)-binding domain"/>
    <property type="match status" value="2"/>
</dbReference>
<evidence type="ECO:0000256" key="3">
    <source>
        <dbReference type="ARBA" id="ARBA00022630"/>
    </source>
</evidence>
<keyword evidence="3" id="KW-0285">Flavoprotein</keyword>
<keyword evidence="6" id="KW-0560">Oxidoreductase</keyword>
<evidence type="ECO:0000256" key="1">
    <source>
        <dbReference type="ARBA" id="ARBA00001974"/>
    </source>
</evidence>
<feature type="region of interest" description="Disordered" evidence="8">
    <location>
        <begin position="30"/>
        <end position="55"/>
    </location>
</feature>
<dbReference type="FunCoup" id="W2S158">
    <property type="interactions" value="632"/>
</dbReference>
<evidence type="ECO:0000256" key="2">
    <source>
        <dbReference type="ARBA" id="ARBA00009183"/>
    </source>
</evidence>
<dbReference type="OrthoDB" id="66881at2759"/>
<gene>
    <name evidence="9" type="ORF">HMPREF1541_01591</name>
</gene>
<dbReference type="PANTHER" id="PTHR23023">
    <property type="entry name" value="DIMETHYLANILINE MONOOXYGENASE"/>
    <property type="match status" value="1"/>
</dbReference>
<dbReference type="GeneID" id="19968930"/>
<evidence type="ECO:0000256" key="5">
    <source>
        <dbReference type="ARBA" id="ARBA00022857"/>
    </source>
</evidence>
<dbReference type="HOGENOM" id="CLU_006909_5_0_1"/>
<keyword evidence="10" id="KW-1185">Reference proteome</keyword>
<reference evidence="9 10" key="1">
    <citation type="submission" date="2013-03" db="EMBL/GenBank/DDBJ databases">
        <title>The Genome Sequence of Phialophora europaea CBS 101466.</title>
        <authorList>
            <consortium name="The Broad Institute Genomics Platform"/>
            <person name="Cuomo C."/>
            <person name="de Hoog S."/>
            <person name="Gorbushina A."/>
            <person name="Walker B."/>
            <person name="Young S.K."/>
            <person name="Zeng Q."/>
            <person name="Gargeya S."/>
            <person name="Fitzgerald M."/>
            <person name="Haas B."/>
            <person name="Abouelleil A."/>
            <person name="Allen A.W."/>
            <person name="Alvarado L."/>
            <person name="Arachchi H.M."/>
            <person name="Berlin A.M."/>
            <person name="Chapman S.B."/>
            <person name="Gainer-Dewar J."/>
            <person name="Goldberg J."/>
            <person name="Griggs A."/>
            <person name="Gujja S."/>
            <person name="Hansen M."/>
            <person name="Howarth C."/>
            <person name="Imamovic A."/>
            <person name="Ireland A."/>
            <person name="Larimer J."/>
            <person name="McCowan C."/>
            <person name="Murphy C."/>
            <person name="Pearson M."/>
            <person name="Poon T.W."/>
            <person name="Priest M."/>
            <person name="Roberts A."/>
            <person name="Saif S."/>
            <person name="Shea T."/>
            <person name="Sisk P."/>
            <person name="Sykes S."/>
            <person name="Wortman J."/>
            <person name="Nusbaum C."/>
            <person name="Birren B."/>
        </authorList>
    </citation>
    <scope>NUCLEOTIDE SEQUENCE [LARGE SCALE GENOMIC DNA]</scope>
    <source>
        <strain evidence="9 10">CBS 101466</strain>
    </source>
</reference>
<evidence type="ECO:0000313" key="9">
    <source>
        <dbReference type="EMBL" id="ETN42436.1"/>
    </source>
</evidence>
<dbReference type="InterPro" id="IPR050346">
    <property type="entry name" value="FMO-like"/>
</dbReference>
<dbReference type="GO" id="GO:0050660">
    <property type="term" value="F:flavin adenine dinucleotide binding"/>
    <property type="evidence" value="ECO:0007669"/>
    <property type="project" value="InterPro"/>
</dbReference>
<dbReference type="VEuPathDB" id="FungiDB:HMPREF1541_01591"/>
<dbReference type="AlphaFoldDB" id="W2S158"/>
<dbReference type="InterPro" id="IPR020946">
    <property type="entry name" value="Flavin_mOase-like"/>
</dbReference>
<evidence type="ECO:0008006" key="11">
    <source>
        <dbReference type="Google" id="ProtNLM"/>
    </source>
</evidence>
<dbReference type="STRING" id="1220924.W2S158"/>
<evidence type="ECO:0000256" key="7">
    <source>
        <dbReference type="ARBA" id="ARBA00023033"/>
    </source>
</evidence>
<accession>W2S158</accession>
<name>W2S158_CYPE1</name>